<evidence type="ECO:0000313" key="1">
    <source>
        <dbReference type="EMBL" id="UUP15499.1"/>
    </source>
</evidence>
<accession>A0ABY5MBJ3</accession>
<dbReference type="Gene3D" id="3.90.1300.10">
    <property type="entry name" value="Amidase signature (AS) domain"/>
    <property type="match status" value="1"/>
</dbReference>
<reference evidence="1 2" key="1">
    <citation type="submission" date="2022-08" db="EMBL/GenBank/DDBJ databases">
        <title>novel species in genus Aeromicrobium.</title>
        <authorList>
            <person name="Ye L."/>
        </authorList>
    </citation>
    <scope>NUCLEOTIDE SEQUENCE [LARGE SCALE GENOMIC DNA]</scope>
    <source>
        <strain evidence="2">zg-Y1379</strain>
    </source>
</reference>
<protein>
    <submittedName>
        <fullName evidence="1">Amidase family protein</fullName>
    </submittedName>
</protein>
<name>A0ABY5MBJ3_9ACTN</name>
<sequence length="62" mass="6673">MRVTLQFNIAGMPALSMHFGTSPDGLPIGVQIAAVWHAKSTLLHVATLLESVSPVRDLHPEL</sequence>
<dbReference type="Proteomes" id="UP001316184">
    <property type="component" value="Chromosome"/>
</dbReference>
<dbReference type="SUPFAM" id="SSF75304">
    <property type="entry name" value="Amidase signature (AS) enzymes"/>
    <property type="match status" value="1"/>
</dbReference>
<evidence type="ECO:0000313" key="2">
    <source>
        <dbReference type="Proteomes" id="UP001316184"/>
    </source>
</evidence>
<keyword evidence="2" id="KW-1185">Reference proteome</keyword>
<dbReference type="InterPro" id="IPR036928">
    <property type="entry name" value="AS_sf"/>
</dbReference>
<organism evidence="1 2">
    <name type="scientific">Aeromicrobium wangtongii</name>
    <dbReference type="NCBI Taxonomy" id="2969247"/>
    <lineage>
        <taxon>Bacteria</taxon>
        <taxon>Bacillati</taxon>
        <taxon>Actinomycetota</taxon>
        <taxon>Actinomycetes</taxon>
        <taxon>Propionibacteriales</taxon>
        <taxon>Nocardioidaceae</taxon>
        <taxon>Aeromicrobium</taxon>
    </lineage>
</organism>
<dbReference type="EMBL" id="CP102173">
    <property type="protein sequence ID" value="UUP15499.1"/>
    <property type="molecule type" value="Genomic_DNA"/>
</dbReference>
<gene>
    <name evidence="1" type="ORF">NQV15_07600</name>
</gene>
<proteinExistence type="predicted"/>